<reference evidence="1 2" key="1">
    <citation type="journal article" date="2020" name="ISME J.">
        <title>Uncovering the hidden diversity of litter-decomposition mechanisms in mushroom-forming fungi.</title>
        <authorList>
            <person name="Floudas D."/>
            <person name="Bentzer J."/>
            <person name="Ahren D."/>
            <person name="Johansson T."/>
            <person name="Persson P."/>
            <person name="Tunlid A."/>
        </authorList>
    </citation>
    <scope>NUCLEOTIDE SEQUENCE [LARGE SCALE GENOMIC DNA]</scope>
    <source>
        <strain evidence="1 2">CBS 146.42</strain>
    </source>
</reference>
<dbReference type="Proteomes" id="UP000559027">
    <property type="component" value="Unassembled WGS sequence"/>
</dbReference>
<sequence length="187" mass="20109">MTTRSKIQHLLGSYKVLSSELYPASPSPTMCTLATEGIQYGCGHYVSVRPCHQPPAPQLCSLFPPSNVLPTKMTAEANTVYGPADTPQTAHIVPNAPVSSALIPKKSSRPKCPSTVIPAITGGRRTTPTVANNLNNDRRAQYSIHDSSITIQPVPFSIHTPRIRVTSCSMPYILLSVPTSAHENPPN</sequence>
<comment type="caution">
    <text evidence="1">The sequence shown here is derived from an EMBL/GenBank/DDBJ whole genome shotgun (WGS) entry which is preliminary data.</text>
</comment>
<proteinExistence type="predicted"/>
<keyword evidence="2" id="KW-1185">Reference proteome</keyword>
<protein>
    <submittedName>
        <fullName evidence="1">Uncharacterized protein</fullName>
    </submittedName>
</protein>
<accession>A0A8H5D7N1</accession>
<dbReference type="OrthoDB" id="2840428at2759"/>
<name>A0A8H5D7N1_9AGAR</name>
<organism evidence="1 2">
    <name type="scientific">Leucocoprinus leucothites</name>
    <dbReference type="NCBI Taxonomy" id="201217"/>
    <lineage>
        <taxon>Eukaryota</taxon>
        <taxon>Fungi</taxon>
        <taxon>Dikarya</taxon>
        <taxon>Basidiomycota</taxon>
        <taxon>Agaricomycotina</taxon>
        <taxon>Agaricomycetes</taxon>
        <taxon>Agaricomycetidae</taxon>
        <taxon>Agaricales</taxon>
        <taxon>Agaricineae</taxon>
        <taxon>Agaricaceae</taxon>
        <taxon>Leucocoprinus</taxon>
    </lineage>
</organism>
<dbReference type="EMBL" id="JAACJO010000008">
    <property type="protein sequence ID" value="KAF5355084.1"/>
    <property type="molecule type" value="Genomic_DNA"/>
</dbReference>
<dbReference type="AlphaFoldDB" id="A0A8H5D7N1"/>
<evidence type="ECO:0000313" key="1">
    <source>
        <dbReference type="EMBL" id="KAF5355084.1"/>
    </source>
</evidence>
<evidence type="ECO:0000313" key="2">
    <source>
        <dbReference type="Proteomes" id="UP000559027"/>
    </source>
</evidence>
<gene>
    <name evidence="1" type="ORF">D9756_005286</name>
</gene>